<dbReference type="Proteomes" id="UP000613030">
    <property type="component" value="Unassembled WGS sequence"/>
</dbReference>
<keyword evidence="9" id="KW-1185">Reference proteome</keyword>
<dbReference type="GO" id="GO:0005840">
    <property type="term" value="C:ribosome"/>
    <property type="evidence" value="ECO:0007669"/>
    <property type="project" value="UniProtKB-KW"/>
</dbReference>
<proteinExistence type="inferred from homology"/>
<dbReference type="PANTHER" id="PTHR19836">
    <property type="entry name" value="30S RIBOSOMAL PROTEIN S14"/>
    <property type="match status" value="1"/>
</dbReference>
<evidence type="ECO:0000256" key="1">
    <source>
        <dbReference type="ARBA" id="ARBA00003686"/>
    </source>
</evidence>
<dbReference type="SUPFAM" id="SSF57716">
    <property type="entry name" value="Glucocorticoid receptor-like (DNA-binding domain)"/>
    <property type="match status" value="1"/>
</dbReference>
<name>A0ABS1KUY6_9BACT</name>
<sequence length="89" mass="9816">MAKTSVIARQTKREKLVATYSAKRKALKEAGDYAGLDKLPRNASPVRLKNRCKLTGRPKGYMGKFGVCRNVFREMASAGKIPGVTKASW</sequence>
<evidence type="ECO:0000256" key="7">
    <source>
        <dbReference type="HAMAP-Rule" id="MF_00537"/>
    </source>
</evidence>
<dbReference type="NCBIfam" id="NF006477">
    <property type="entry name" value="PRK08881.1"/>
    <property type="match status" value="1"/>
</dbReference>
<dbReference type="RefSeq" id="WP_202012478.1">
    <property type="nucleotide sequence ID" value="NZ_JAERRB010000006.1"/>
</dbReference>
<reference evidence="8 9" key="1">
    <citation type="submission" date="2021-01" db="EMBL/GenBank/DDBJ databases">
        <title>Chryseolinea sp. Jin1 Genome sequencing and assembly.</title>
        <authorList>
            <person name="Kim I."/>
        </authorList>
    </citation>
    <scope>NUCLEOTIDE SEQUENCE [LARGE SCALE GENOMIC DNA]</scope>
    <source>
        <strain evidence="8 9">Jin1</strain>
    </source>
</reference>
<evidence type="ECO:0000256" key="3">
    <source>
        <dbReference type="ARBA" id="ARBA00022980"/>
    </source>
</evidence>
<dbReference type="EMBL" id="JAERRB010000006">
    <property type="protein sequence ID" value="MBL0743279.1"/>
    <property type="molecule type" value="Genomic_DNA"/>
</dbReference>
<keyword evidence="3 7" id="KW-0689">Ribosomal protein</keyword>
<comment type="caution">
    <text evidence="8">The sequence shown here is derived from an EMBL/GenBank/DDBJ whole genome shotgun (WGS) entry which is preliminary data.</text>
</comment>
<keyword evidence="4 7" id="KW-0687">Ribonucleoprotein</keyword>
<dbReference type="Pfam" id="PF00253">
    <property type="entry name" value="Ribosomal_S14"/>
    <property type="match status" value="1"/>
</dbReference>
<accession>A0ABS1KUY6</accession>
<evidence type="ECO:0000313" key="8">
    <source>
        <dbReference type="EMBL" id="MBL0743279.1"/>
    </source>
</evidence>
<evidence type="ECO:0000256" key="4">
    <source>
        <dbReference type="ARBA" id="ARBA00023274"/>
    </source>
</evidence>
<protein>
    <recommendedName>
        <fullName evidence="5 7">Small ribosomal subunit protein uS14</fullName>
    </recommendedName>
</protein>
<evidence type="ECO:0000256" key="6">
    <source>
        <dbReference type="ARBA" id="ARBA00047110"/>
    </source>
</evidence>
<evidence type="ECO:0000256" key="2">
    <source>
        <dbReference type="ARBA" id="ARBA00009083"/>
    </source>
</evidence>
<evidence type="ECO:0000313" key="9">
    <source>
        <dbReference type="Proteomes" id="UP000613030"/>
    </source>
</evidence>
<dbReference type="PANTHER" id="PTHR19836:SF19">
    <property type="entry name" value="SMALL RIBOSOMAL SUBUNIT PROTEIN US14M"/>
    <property type="match status" value="1"/>
</dbReference>
<dbReference type="PROSITE" id="PS00527">
    <property type="entry name" value="RIBOSOMAL_S14"/>
    <property type="match status" value="1"/>
</dbReference>
<dbReference type="InterPro" id="IPR001209">
    <property type="entry name" value="Ribosomal_uS14"/>
</dbReference>
<evidence type="ECO:0000256" key="5">
    <source>
        <dbReference type="ARBA" id="ARBA00035167"/>
    </source>
</evidence>
<comment type="similarity">
    <text evidence="2 7">Belongs to the universal ribosomal protein uS14 family.</text>
</comment>
<dbReference type="InterPro" id="IPR043140">
    <property type="entry name" value="Ribosomal_uS14_sf"/>
</dbReference>
<dbReference type="HAMAP" id="MF_00537">
    <property type="entry name" value="Ribosomal_uS14_1"/>
    <property type="match status" value="1"/>
</dbReference>
<comment type="function">
    <text evidence="1 7">Binds 16S rRNA, required for the assembly of 30S particles and may also be responsible for determining the conformation of the 16S rRNA at the A site.</text>
</comment>
<dbReference type="InterPro" id="IPR018271">
    <property type="entry name" value="Ribosomal_uS14_CS"/>
</dbReference>
<keyword evidence="7" id="KW-0699">rRNA-binding</keyword>
<comment type="subunit">
    <text evidence="6 7">Part of the 30S ribosomal subunit. Contacts proteins S3 and S10.</text>
</comment>
<dbReference type="Gene3D" id="4.10.830.10">
    <property type="entry name" value="30s Ribosomal Protein S14, Chain N"/>
    <property type="match status" value="1"/>
</dbReference>
<organism evidence="8 9">
    <name type="scientific">Chryseolinea lacunae</name>
    <dbReference type="NCBI Taxonomy" id="2801331"/>
    <lineage>
        <taxon>Bacteria</taxon>
        <taxon>Pseudomonadati</taxon>
        <taxon>Bacteroidota</taxon>
        <taxon>Cytophagia</taxon>
        <taxon>Cytophagales</taxon>
        <taxon>Fulvivirgaceae</taxon>
        <taxon>Chryseolinea</taxon>
    </lineage>
</organism>
<gene>
    <name evidence="7 8" type="primary">rpsN</name>
    <name evidence="8" type="ORF">JI741_18750</name>
</gene>
<dbReference type="InterPro" id="IPR023036">
    <property type="entry name" value="Ribosomal_uS14_bac/plastid"/>
</dbReference>
<keyword evidence="7" id="KW-0694">RNA-binding</keyword>